<accession>A0ABR5IU96</accession>
<evidence type="ECO:0000313" key="4">
    <source>
        <dbReference type="Proteomes" id="UP000037020"/>
    </source>
</evidence>
<evidence type="ECO:0000313" key="3">
    <source>
        <dbReference type="EMBL" id="KOG72138.1"/>
    </source>
</evidence>
<keyword evidence="2" id="KW-0812">Transmembrane</keyword>
<evidence type="ECO:0000256" key="1">
    <source>
        <dbReference type="SAM" id="MobiDB-lite"/>
    </source>
</evidence>
<feature type="region of interest" description="Disordered" evidence="1">
    <location>
        <begin position="135"/>
        <end position="227"/>
    </location>
</feature>
<keyword evidence="2" id="KW-1133">Transmembrane helix</keyword>
<feature type="region of interest" description="Disordered" evidence="1">
    <location>
        <begin position="1"/>
        <end position="21"/>
    </location>
</feature>
<feature type="compositionally biased region" description="Pro residues" evidence="1">
    <location>
        <begin position="192"/>
        <end position="204"/>
    </location>
</feature>
<dbReference type="Proteomes" id="UP000037020">
    <property type="component" value="Unassembled WGS sequence"/>
</dbReference>
<proteinExistence type="predicted"/>
<feature type="non-terminal residue" evidence="3">
    <location>
        <position position="227"/>
    </location>
</feature>
<comment type="caution">
    <text evidence="3">The sequence shown here is derived from an EMBL/GenBank/DDBJ whole genome shotgun (WGS) entry which is preliminary data.</text>
</comment>
<feature type="transmembrane region" description="Helical" evidence="2">
    <location>
        <begin position="25"/>
        <end position="52"/>
    </location>
</feature>
<feature type="compositionally biased region" description="Low complexity" evidence="1">
    <location>
        <begin position="205"/>
        <end position="214"/>
    </location>
</feature>
<keyword evidence="4" id="KW-1185">Reference proteome</keyword>
<evidence type="ECO:0000256" key="2">
    <source>
        <dbReference type="SAM" id="Phobius"/>
    </source>
</evidence>
<keyword evidence="2" id="KW-0472">Membrane</keyword>
<protein>
    <recommendedName>
        <fullName evidence="5">Type VI secretion protein</fullName>
    </recommendedName>
</protein>
<dbReference type="EMBL" id="LGUT01003885">
    <property type="protein sequence ID" value="KOG72138.1"/>
    <property type="molecule type" value="Genomic_DNA"/>
</dbReference>
<feature type="transmembrane region" description="Helical" evidence="2">
    <location>
        <begin position="96"/>
        <end position="120"/>
    </location>
</feature>
<reference evidence="3 4" key="1">
    <citation type="submission" date="2015-07" db="EMBL/GenBank/DDBJ databases">
        <authorList>
            <person name="Ju K.-S."/>
            <person name="Doroghazi J.R."/>
            <person name="Metcalf W.W."/>
        </authorList>
    </citation>
    <scope>NUCLEOTIDE SEQUENCE [LARGE SCALE GENOMIC DNA]</scope>
    <source>
        <strain evidence="3 4">NRRL B-3589</strain>
    </source>
</reference>
<gene>
    <name evidence="3" type="ORF">ADK38_40675</name>
</gene>
<evidence type="ECO:0008006" key="5">
    <source>
        <dbReference type="Google" id="ProtNLM"/>
    </source>
</evidence>
<name>A0ABR5IU96_9ACTN</name>
<feature type="compositionally biased region" description="Low complexity" evidence="1">
    <location>
        <begin position="135"/>
        <end position="191"/>
    </location>
</feature>
<sequence length="227" mass="22778">MGPIGDTGPSAPRQRRDGQRGIPDGLLVGTLAFLLGLTVLVWTSTGLAALFAHGAWPDGVTFTRTPMALRRLLTSPHDLATAWPDAPHDALSGYGLFWGVLISELMLLTVLTIFVMGTYARWKAVRKARRLARAAEGAPDASGTSGASGASAPSDTSAATGATAVPGVTGVPSTTGTTAAYEAAPYGQAGPPGAPASVPPPAPGPYASGAAAMPTPAEPTGPRTTPA</sequence>
<organism evidence="3 4">
    <name type="scientific">Streptomyces varsoviensis</name>
    <dbReference type="NCBI Taxonomy" id="67373"/>
    <lineage>
        <taxon>Bacteria</taxon>
        <taxon>Bacillati</taxon>
        <taxon>Actinomycetota</taxon>
        <taxon>Actinomycetes</taxon>
        <taxon>Kitasatosporales</taxon>
        <taxon>Streptomycetaceae</taxon>
        <taxon>Streptomyces</taxon>
    </lineage>
</organism>